<proteinExistence type="predicted"/>
<dbReference type="PANTHER" id="PTHR48081">
    <property type="entry name" value="AB HYDROLASE SUPERFAMILY PROTEIN C4A8.06C"/>
    <property type="match status" value="1"/>
</dbReference>
<dbReference type="Pfam" id="PF07859">
    <property type="entry name" value="Abhydrolase_3"/>
    <property type="match status" value="1"/>
</dbReference>
<accession>A0A1R4IJL9</accession>
<dbReference type="GO" id="GO:0016787">
    <property type="term" value="F:hydrolase activity"/>
    <property type="evidence" value="ECO:0007669"/>
    <property type="project" value="UniProtKB-KW"/>
</dbReference>
<dbReference type="SUPFAM" id="SSF53474">
    <property type="entry name" value="alpha/beta-Hydrolases"/>
    <property type="match status" value="1"/>
</dbReference>
<dbReference type="InterPro" id="IPR013094">
    <property type="entry name" value="AB_hydrolase_3"/>
</dbReference>
<dbReference type="AlphaFoldDB" id="A0A1R4IJL9"/>
<name>A0A1R4IJL9_9MICO</name>
<dbReference type="RefSeq" id="WP_245827188.1">
    <property type="nucleotide sequence ID" value="NZ_FUKR01000013.1"/>
</dbReference>
<keyword evidence="4" id="KW-1185">Reference proteome</keyword>
<evidence type="ECO:0000256" key="1">
    <source>
        <dbReference type="ARBA" id="ARBA00022801"/>
    </source>
</evidence>
<dbReference type="InterPro" id="IPR029058">
    <property type="entry name" value="AB_hydrolase_fold"/>
</dbReference>
<dbReference type="PANTHER" id="PTHR48081:SF8">
    <property type="entry name" value="ALPHA_BETA HYDROLASE FOLD-3 DOMAIN-CONTAINING PROTEIN-RELATED"/>
    <property type="match status" value="1"/>
</dbReference>
<evidence type="ECO:0000313" key="4">
    <source>
        <dbReference type="Proteomes" id="UP000196778"/>
    </source>
</evidence>
<organism evidence="3 4">
    <name type="scientific">Mycetocola reblochoni REB411</name>
    <dbReference type="NCBI Taxonomy" id="1255698"/>
    <lineage>
        <taxon>Bacteria</taxon>
        <taxon>Bacillati</taxon>
        <taxon>Actinomycetota</taxon>
        <taxon>Actinomycetes</taxon>
        <taxon>Micrococcales</taxon>
        <taxon>Microbacteriaceae</taxon>
        <taxon>Mycetocola</taxon>
    </lineage>
</organism>
<evidence type="ECO:0000259" key="2">
    <source>
        <dbReference type="Pfam" id="PF07859"/>
    </source>
</evidence>
<dbReference type="Gene3D" id="3.40.50.1820">
    <property type="entry name" value="alpha/beta hydrolase"/>
    <property type="match status" value="1"/>
</dbReference>
<gene>
    <name evidence="3" type="ORF">FM119_02090</name>
</gene>
<protein>
    <submittedName>
        <fullName evidence="3">Lipase/esterase</fullName>
    </submittedName>
</protein>
<dbReference type="InterPro" id="IPR050300">
    <property type="entry name" value="GDXG_lipolytic_enzyme"/>
</dbReference>
<dbReference type="Proteomes" id="UP000196778">
    <property type="component" value="Unassembled WGS sequence"/>
</dbReference>
<dbReference type="EMBL" id="FUKR01000013">
    <property type="protein sequence ID" value="SJN19939.1"/>
    <property type="molecule type" value="Genomic_DNA"/>
</dbReference>
<evidence type="ECO:0000313" key="3">
    <source>
        <dbReference type="EMBL" id="SJN19939.1"/>
    </source>
</evidence>
<reference evidence="4" key="1">
    <citation type="submission" date="2017-02" db="EMBL/GenBank/DDBJ databases">
        <authorList>
            <person name="Dridi B."/>
        </authorList>
    </citation>
    <scope>NUCLEOTIDE SEQUENCE [LARGE SCALE GENOMIC DNA]</scope>
    <source>
        <strain evidence="4">EB411</strain>
    </source>
</reference>
<sequence length="211" mass="22008">MEAAVLVVAVEYALAPEHRFPVAVEQGDAVLRWVAAEAATLHADPMRIALGGTSAGGGIAAAVALRSRGAVGPAVALQLLEVPALDLTARHIDLWPAVVMGVPLPLVLGEMLAVATGYLGSPLRGARNPLASPLRAPDLAGMPPAVVLTAEYDPLRRQGALYAARLRAAGIDASCVRYAGATHDVPIFGRLVPASRRWHDDVVSALRHLHD</sequence>
<feature type="domain" description="Alpha/beta hydrolase fold-3" evidence="2">
    <location>
        <begin position="3"/>
        <end position="185"/>
    </location>
</feature>
<keyword evidence="1" id="KW-0378">Hydrolase</keyword>